<dbReference type="Proteomes" id="UP000269721">
    <property type="component" value="Unassembled WGS sequence"/>
</dbReference>
<name>A0A4P9W0R8_9FUNG</name>
<sequence length="314" mass="32176">MFSKTVGALVLLATSAIAQVPICNKYATAFNISEKTLVTVSFLALAGAIQPLSPSFLFPVYRVCLLTEFSFLTSQTVLTVALLGNSASNPPVAGILDANSPVLNLFTGVNATTNHYNLPTKINFLDGGAAASLQNGTIGTACSNQYTLVTHLVEYVGFLLNCNATGFPAYAGNPSMYDVHKFMNISQIQFAYFDNAIANAALSLGVTTADFSSVGAALNSLYGSACLAPVRLPPTLIGSQSICQGPGCNNTTGAPACYAVSPHTTTAAGAASSSLTAAGASFVNGKSGAESMIMSISSLTASLMVVGSVYMIAL</sequence>
<feature type="chain" id="PRO_5020967526" evidence="1">
    <location>
        <begin position="19"/>
        <end position="314"/>
    </location>
</feature>
<dbReference type="EMBL" id="KZ998781">
    <property type="protein sequence ID" value="RKO85751.1"/>
    <property type="molecule type" value="Genomic_DNA"/>
</dbReference>
<organism evidence="2 3">
    <name type="scientific">Blyttiomyces helicus</name>
    <dbReference type="NCBI Taxonomy" id="388810"/>
    <lineage>
        <taxon>Eukaryota</taxon>
        <taxon>Fungi</taxon>
        <taxon>Fungi incertae sedis</taxon>
        <taxon>Chytridiomycota</taxon>
        <taxon>Chytridiomycota incertae sedis</taxon>
        <taxon>Chytridiomycetes</taxon>
        <taxon>Chytridiomycetes incertae sedis</taxon>
        <taxon>Blyttiomyces</taxon>
    </lineage>
</organism>
<reference evidence="3" key="1">
    <citation type="journal article" date="2018" name="Nat. Microbiol.">
        <title>Leveraging single-cell genomics to expand the fungal tree of life.</title>
        <authorList>
            <person name="Ahrendt S.R."/>
            <person name="Quandt C.A."/>
            <person name="Ciobanu D."/>
            <person name="Clum A."/>
            <person name="Salamov A."/>
            <person name="Andreopoulos B."/>
            <person name="Cheng J.F."/>
            <person name="Woyke T."/>
            <person name="Pelin A."/>
            <person name="Henrissat B."/>
            <person name="Reynolds N.K."/>
            <person name="Benny G.L."/>
            <person name="Smith M.E."/>
            <person name="James T.Y."/>
            <person name="Grigoriev I.V."/>
        </authorList>
    </citation>
    <scope>NUCLEOTIDE SEQUENCE [LARGE SCALE GENOMIC DNA]</scope>
</reference>
<dbReference type="AlphaFoldDB" id="A0A4P9W0R8"/>
<evidence type="ECO:0000256" key="1">
    <source>
        <dbReference type="SAM" id="SignalP"/>
    </source>
</evidence>
<protein>
    <submittedName>
        <fullName evidence="2">Uncharacterized protein</fullName>
    </submittedName>
</protein>
<dbReference type="OrthoDB" id="2110578at2759"/>
<proteinExistence type="predicted"/>
<feature type="signal peptide" evidence="1">
    <location>
        <begin position="1"/>
        <end position="18"/>
    </location>
</feature>
<evidence type="ECO:0000313" key="2">
    <source>
        <dbReference type="EMBL" id="RKO85751.1"/>
    </source>
</evidence>
<keyword evidence="1" id="KW-0732">Signal</keyword>
<keyword evidence="3" id="KW-1185">Reference proteome</keyword>
<accession>A0A4P9W0R8</accession>
<gene>
    <name evidence="2" type="ORF">BDK51DRAFT_39977</name>
</gene>
<evidence type="ECO:0000313" key="3">
    <source>
        <dbReference type="Proteomes" id="UP000269721"/>
    </source>
</evidence>